<dbReference type="InterPro" id="IPR028082">
    <property type="entry name" value="Peripla_BP_I"/>
</dbReference>
<evidence type="ECO:0000259" key="5">
    <source>
        <dbReference type="Pfam" id="PF01094"/>
    </source>
</evidence>
<keyword evidence="4" id="KW-0472">Membrane</keyword>
<dbReference type="OrthoDB" id="5874566at2759"/>
<evidence type="ECO:0000313" key="6">
    <source>
        <dbReference type="EMBL" id="PIO66182.1"/>
    </source>
</evidence>
<reference evidence="6 7" key="1">
    <citation type="submission" date="2015-09" db="EMBL/GenBank/DDBJ databases">
        <title>Draft genome of the parasitic nematode Teladorsagia circumcincta isolate WARC Sus (inbred).</title>
        <authorList>
            <person name="Mitreva M."/>
        </authorList>
    </citation>
    <scope>NUCLEOTIDE SEQUENCE [LARGE SCALE GENOMIC DNA]</scope>
    <source>
        <strain evidence="6 7">S</strain>
    </source>
</reference>
<dbReference type="GO" id="GO:0016020">
    <property type="term" value="C:membrane"/>
    <property type="evidence" value="ECO:0007669"/>
    <property type="project" value="UniProtKB-SubCell"/>
</dbReference>
<gene>
    <name evidence="6" type="ORF">TELCIR_12115</name>
</gene>
<dbReference type="AlphaFoldDB" id="A0A2G9U8Z2"/>
<dbReference type="Gene3D" id="3.40.50.2300">
    <property type="match status" value="1"/>
</dbReference>
<dbReference type="Proteomes" id="UP000230423">
    <property type="component" value="Unassembled WGS sequence"/>
</dbReference>
<dbReference type="SUPFAM" id="SSF53822">
    <property type="entry name" value="Periplasmic binding protein-like I"/>
    <property type="match status" value="1"/>
</dbReference>
<organism evidence="6 7">
    <name type="scientific">Teladorsagia circumcincta</name>
    <name type="common">Brown stomach worm</name>
    <name type="synonym">Ostertagia circumcincta</name>
    <dbReference type="NCBI Taxonomy" id="45464"/>
    <lineage>
        <taxon>Eukaryota</taxon>
        <taxon>Metazoa</taxon>
        <taxon>Ecdysozoa</taxon>
        <taxon>Nematoda</taxon>
        <taxon>Chromadorea</taxon>
        <taxon>Rhabditida</taxon>
        <taxon>Rhabditina</taxon>
        <taxon>Rhabditomorpha</taxon>
        <taxon>Strongyloidea</taxon>
        <taxon>Trichostrongylidae</taxon>
        <taxon>Teladorsagia</taxon>
    </lineage>
</organism>
<evidence type="ECO:0000313" key="7">
    <source>
        <dbReference type="Proteomes" id="UP000230423"/>
    </source>
</evidence>
<sequence length="163" mass="19149">MVGYLSTYYQKTMLGWGFLIDSIFSDKKRFKYLTKVMPDSLQMMYAMLDMFAMFQWNRVAIYYTPNQAQLCDTMINDVITAFSDDALSYTVDVVQKVAYNGQDSDYLTEQLLRTKRITRIVLICLDTAQYRRTFMKKVSLMDMISEEYVYVMIGVRGFGFGRQ</sequence>
<name>A0A2G9U8Z2_TELCI</name>
<keyword evidence="7" id="KW-1185">Reference proteome</keyword>
<feature type="domain" description="Receptor ligand binding region" evidence="5">
    <location>
        <begin position="1"/>
        <end position="152"/>
    </location>
</feature>
<dbReference type="InterPro" id="IPR001828">
    <property type="entry name" value="ANF_lig-bd_rcpt"/>
</dbReference>
<keyword evidence="2" id="KW-0812">Transmembrane</keyword>
<protein>
    <recommendedName>
        <fullName evidence="5">Receptor ligand binding region domain-containing protein</fullName>
    </recommendedName>
</protein>
<proteinExistence type="predicted"/>
<accession>A0A2G9U8Z2</accession>
<dbReference type="EMBL" id="KZ348438">
    <property type="protein sequence ID" value="PIO66182.1"/>
    <property type="molecule type" value="Genomic_DNA"/>
</dbReference>
<dbReference type="Pfam" id="PF01094">
    <property type="entry name" value="ANF_receptor"/>
    <property type="match status" value="1"/>
</dbReference>
<evidence type="ECO:0000256" key="1">
    <source>
        <dbReference type="ARBA" id="ARBA00004370"/>
    </source>
</evidence>
<keyword evidence="3" id="KW-1133">Transmembrane helix</keyword>
<evidence type="ECO:0000256" key="4">
    <source>
        <dbReference type="ARBA" id="ARBA00023136"/>
    </source>
</evidence>
<evidence type="ECO:0000256" key="3">
    <source>
        <dbReference type="ARBA" id="ARBA00022989"/>
    </source>
</evidence>
<comment type="subcellular location">
    <subcellularLocation>
        <location evidence="1">Membrane</location>
    </subcellularLocation>
</comment>
<evidence type="ECO:0000256" key="2">
    <source>
        <dbReference type="ARBA" id="ARBA00022692"/>
    </source>
</evidence>